<accession>U1PTM9</accession>
<evidence type="ECO:0000313" key="2">
    <source>
        <dbReference type="EMBL" id="ERH19310.1"/>
    </source>
</evidence>
<evidence type="ECO:0000313" key="3">
    <source>
        <dbReference type="Proteomes" id="UP000016498"/>
    </source>
</evidence>
<feature type="region of interest" description="Disordered" evidence="1">
    <location>
        <begin position="1"/>
        <end position="44"/>
    </location>
</feature>
<sequence length="44" mass="4880">MSGNDDAADAEPVRRYRGDDRLRRGEDDDSCRPDSPVVATAMKL</sequence>
<organism evidence="2 3">
    <name type="scientific">Actinomyces johnsonii F0510</name>
    <dbReference type="NCBI Taxonomy" id="1227262"/>
    <lineage>
        <taxon>Bacteria</taxon>
        <taxon>Bacillati</taxon>
        <taxon>Actinomycetota</taxon>
        <taxon>Actinomycetes</taxon>
        <taxon>Actinomycetales</taxon>
        <taxon>Actinomycetaceae</taxon>
        <taxon>Actinomyces</taxon>
    </lineage>
</organism>
<dbReference type="Proteomes" id="UP000016498">
    <property type="component" value="Unassembled WGS sequence"/>
</dbReference>
<reference evidence="2 3" key="1">
    <citation type="submission" date="2013-06" db="EMBL/GenBank/DDBJ databases">
        <authorList>
            <person name="Weinstock G."/>
            <person name="Sodergren E."/>
            <person name="Lobos E.A."/>
            <person name="Fulton L."/>
            <person name="Fulton R."/>
            <person name="Courtney L."/>
            <person name="Fronick C."/>
            <person name="O'Laughlin M."/>
            <person name="Godfrey J."/>
            <person name="Wilson R.M."/>
            <person name="Miner T."/>
            <person name="Farmer C."/>
            <person name="Delehaunty K."/>
            <person name="Cordes M."/>
            <person name="Minx P."/>
            <person name="Tomlinson C."/>
            <person name="Chen J."/>
            <person name="Wollam A."/>
            <person name="Pepin K.H."/>
            <person name="Bhonagiri V."/>
            <person name="Zhang X."/>
            <person name="Warren W."/>
            <person name="Mitreva M."/>
            <person name="Mardis E.R."/>
            <person name="Wilson R.K."/>
        </authorList>
    </citation>
    <scope>NUCLEOTIDE SEQUENCE [LARGE SCALE GENOMIC DNA]</scope>
    <source>
        <strain evidence="2 3">F0510</strain>
    </source>
</reference>
<comment type="caution">
    <text evidence="2">The sequence shown here is derived from an EMBL/GenBank/DDBJ whole genome shotgun (WGS) entry which is preliminary data.</text>
</comment>
<dbReference type="EMBL" id="AWSD01000153">
    <property type="protein sequence ID" value="ERH19310.1"/>
    <property type="molecule type" value="Genomic_DNA"/>
</dbReference>
<proteinExistence type="predicted"/>
<protein>
    <submittedName>
        <fullName evidence="2">Uncharacterized protein</fullName>
    </submittedName>
</protein>
<dbReference type="HOGENOM" id="CLU_3211330_0_0_11"/>
<evidence type="ECO:0000256" key="1">
    <source>
        <dbReference type="SAM" id="MobiDB-lite"/>
    </source>
</evidence>
<name>U1PTM9_9ACTO</name>
<feature type="compositionally biased region" description="Basic and acidic residues" evidence="1">
    <location>
        <begin position="11"/>
        <end position="32"/>
    </location>
</feature>
<gene>
    <name evidence="2" type="ORF">HMPREF1549_01506</name>
</gene>
<dbReference type="AlphaFoldDB" id="U1PTM9"/>